<comment type="caution">
    <text evidence="1">The sequence shown here is derived from an EMBL/GenBank/DDBJ whole genome shotgun (WGS) entry which is preliminary data.</text>
</comment>
<gene>
    <name evidence="1" type="ORF">GUJ93_ZPchr0010g10005</name>
</gene>
<dbReference type="PANTHER" id="PTHR12396:SF0">
    <property type="entry name" value="METHYL-CPG BINDING DOMAIN PROTEIN-LIKE, ISOFORM C"/>
    <property type="match status" value="1"/>
</dbReference>
<protein>
    <submittedName>
        <fullName evidence="1">Uncharacterized protein</fullName>
    </submittedName>
</protein>
<sequence>MTRSAIDPLRCDPLRAELFCRLIDSDSRRVILMVYKYDRLASPPLLILTILWYLRAFESTGPANHVLSSNENSISATTSKKNKKMACDIDGDQCNDNPVYAQQGVDISRFSFTTPAPDDIWALDKNGIAQPPPDWKGLIKIRNEGTTRFVDVYLRAFESIGQANHVLSCNENSIYATTSKNNQKMACDIDGDQCNGDQHSFKSTSREIDDIWALHKNGIARPPPDWKGLIKIRNEGTTRFADVYLRAFESTGPANHVLSCNENSIYATTSKNNQKMACDIDGDQCNGDQHSFKSTSREIDDIWALHKNGIARPPPDWKGLIKIRNEGTTRFADVYLRAFKSTGPANHVLSSNENSIFATTSKNNQKMACDIDGDQCNGDQHSFKSTSREIDDIWALDKNGIAQPPPDWKGLIKIRNEGTTRFVDV</sequence>
<evidence type="ECO:0000313" key="2">
    <source>
        <dbReference type="Proteomes" id="UP000729402"/>
    </source>
</evidence>
<dbReference type="PANTHER" id="PTHR12396">
    <property type="entry name" value="METHYL-CPG BINDING PROTEIN, MBD"/>
    <property type="match status" value="1"/>
</dbReference>
<keyword evidence="2" id="KW-1185">Reference proteome</keyword>
<dbReference type="AlphaFoldDB" id="A0A8J5WFN9"/>
<reference evidence="1" key="2">
    <citation type="submission" date="2021-02" db="EMBL/GenBank/DDBJ databases">
        <authorList>
            <person name="Kimball J.A."/>
            <person name="Haas M.W."/>
            <person name="Macchietto M."/>
            <person name="Kono T."/>
            <person name="Duquette J."/>
            <person name="Shao M."/>
        </authorList>
    </citation>
    <scope>NUCLEOTIDE SEQUENCE</scope>
    <source>
        <tissue evidence="1">Fresh leaf tissue</tissue>
    </source>
</reference>
<dbReference type="Proteomes" id="UP000729402">
    <property type="component" value="Unassembled WGS sequence"/>
</dbReference>
<reference evidence="1" key="1">
    <citation type="journal article" date="2021" name="bioRxiv">
        <title>Whole Genome Assembly and Annotation of Northern Wild Rice, Zizania palustris L., Supports a Whole Genome Duplication in the Zizania Genus.</title>
        <authorList>
            <person name="Haas M."/>
            <person name="Kono T."/>
            <person name="Macchietto M."/>
            <person name="Millas R."/>
            <person name="McGilp L."/>
            <person name="Shao M."/>
            <person name="Duquette J."/>
            <person name="Hirsch C.N."/>
            <person name="Kimball J."/>
        </authorList>
    </citation>
    <scope>NUCLEOTIDE SEQUENCE</scope>
    <source>
        <tissue evidence="1">Fresh leaf tissue</tissue>
    </source>
</reference>
<dbReference type="EMBL" id="JAAALK010000082">
    <property type="protein sequence ID" value="KAG8087918.1"/>
    <property type="molecule type" value="Genomic_DNA"/>
</dbReference>
<proteinExistence type="predicted"/>
<dbReference type="GO" id="GO:0005634">
    <property type="term" value="C:nucleus"/>
    <property type="evidence" value="ECO:0007669"/>
    <property type="project" value="UniProtKB-ARBA"/>
</dbReference>
<evidence type="ECO:0000313" key="1">
    <source>
        <dbReference type="EMBL" id="KAG8087918.1"/>
    </source>
</evidence>
<name>A0A8J5WFN9_ZIZPA</name>
<organism evidence="1 2">
    <name type="scientific">Zizania palustris</name>
    <name type="common">Northern wild rice</name>
    <dbReference type="NCBI Taxonomy" id="103762"/>
    <lineage>
        <taxon>Eukaryota</taxon>
        <taxon>Viridiplantae</taxon>
        <taxon>Streptophyta</taxon>
        <taxon>Embryophyta</taxon>
        <taxon>Tracheophyta</taxon>
        <taxon>Spermatophyta</taxon>
        <taxon>Magnoliopsida</taxon>
        <taxon>Liliopsida</taxon>
        <taxon>Poales</taxon>
        <taxon>Poaceae</taxon>
        <taxon>BOP clade</taxon>
        <taxon>Oryzoideae</taxon>
        <taxon>Oryzeae</taxon>
        <taxon>Zizaniinae</taxon>
        <taxon>Zizania</taxon>
    </lineage>
</organism>
<accession>A0A8J5WFN9</accession>